<name>A0A1I0NHE0_9EURY</name>
<organism evidence="2 3">
    <name type="scientific">Halobacterium jilantaiense</name>
    <dbReference type="NCBI Taxonomy" id="355548"/>
    <lineage>
        <taxon>Archaea</taxon>
        <taxon>Methanobacteriati</taxon>
        <taxon>Methanobacteriota</taxon>
        <taxon>Stenosarchaea group</taxon>
        <taxon>Halobacteria</taxon>
        <taxon>Halobacteriales</taxon>
        <taxon>Halobacteriaceae</taxon>
        <taxon>Halobacterium</taxon>
    </lineage>
</organism>
<evidence type="ECO:0000259" key="1">
    <source>
        <dbReference type="Pfam" id="PF26415"/>
    </source>
</evidence>
<dbReference type="Proteomes" id="UP000198518">
    <property type="component" value="Unassembled WGS sequence"/>
</dbReference>
<reference evidence="2 3" key="1">
    <citation type="submission" date="2016-10" db="EMBL/GenBank/DDBJ databases">
        <authorList>
            <person name="de Groot N.N."/>
        </authorList>
    </citation>
    <scope>NUCLEOTIDE SEQUENCE [LARGE SCALE GENOMIC DNA]</scope>
    <source>
        <strain evidence="2 3">CGMCC 1.5337</strain>
    </source>
</reference>
<dbReference type="RefSeq" id="WP_089668155.1">
    <property type="nucleotide sequence ID" value="NZ_FOJA01000001.1"/>
</dbReference>
<protein>
    <recommendedName>
        <fullName evidence="1">DUF8110 domain-containing protein</fullName>
    </recommendedName>
</protein>
<dbReference type="OrthoDB" id="314927at2157"/>
<feature type="domain" description="DUF8110" evidence="1">
    <location>
        <begin position="1"/>
        <end position="89"/>
    </location>
</feature>
<dbReference type="Pfam" id="PF26415">
    <property type="entry name" value="DUF8110"/>
    <property type="match status" value="1"/>
</dbReference>
<evidence type="ECO:0000313" key="2">
    <source>
        <dbReference type="EMBL" id="SEW00779.1"/>
    </source>
</evidence>
<dbReference type="EMBL" id="FOJA01000001">
    <property type="protein sequence ID" value="SEW00779.1"/>
    <property type="molecule type" value="Genomic_DNA"/>
</dbReference>
<evidence type="ECO:0000313" key="3">
    <source>
        <dbReference type="Proteomes" id="UP000198518"/>
    </source>
</evidence>
<gene>
    <name evidence="2" type="ORF">SAMN04487945_0875</name>
</gene>
<dbReference type="AlphaFoldDB" id="A0A1I0NHE0"/>
<dbReference type="InterPro" id="IPR058423">
    <property type="entry name" value="DUF8110"/>
</dbReference>
<accession>A0A1I0NHE0</accession>
<sequence length="89" mass="10772">MTETLADDYPEATPYIQKAVDEHGEDWVLEHYYEQLYPLSRVMAMPEKDDLPFYDEDEHDTMTEEERVEMYQAWAEYRENLRTGMRPSE</sequence>
<proteinExistence type="predicted"/>
<keyword evidence="3" id="KW-1185">Reference proteome</keyword>
<dbReference type="STRING" id="355548.SAMN04487945_0875"/>